<sequence length="161" mass="17923">MCDDMSSLTAQAHSGHSKHNNQSTEQQHISEKSAIGCLSIRVPLQTVLPTLKERMKTVKDDENEPVVFPKPYEDHSYGIPDTAPTVPAEPVDAAVQVDGEANGDTPMNRRIMMRNMILTDDTSVRFYTGLPTKGVLQTIYEPPNRHLWVLFLPPVLGDSVR</sequence>
<proteinExistence type="predicted"/>
<dbReference type="EMBL" id="JAWQEG010001777">
    <property type="protein sequence ID" value="KAK3876770.1"/>
    <property type="molecule type" value="Genomic_DNA"/>
</dbReference>
<comment type="caution">
    <text evidence="2">The sequence shown here is derived from an EMBL/GenBank/DDBJ whole genome shotgun (WGS) entry which is preliminary data.</text>
</comment>
<gene>
    <name evidence="2" type="ORF">Pcinc_018467</name>
</gene>
<protein>
    <submittedName>
        <fullName evidence="2">Uncharacterized protein</fullName>
    </submittedName>
</protein>
<keyword evidence="3" id="KW-1185">Reference proteome</keyword>
<organism evidence="2 3">
    <name type="scientific">Petrolisthes cinctipes</name>
    <name type="common">Flat porcelain crab</name>
    <dbReference type="NCBI Taxonomy" id="88211"/>
    <lineage>
        <taxon>Eukaryota</taxon>
        <taxon>Metazoa</taxon>
        <taxon>Ecdysozoa</taxon>
        <taxon>Arthropoda</taxon>
        <taxon>Crustacea</taxon>
        <taxon>Multicrustacea</taxon>
        <taxon>Malacostraca</taxon>
        <taxon>Eumalacostraca</taxon>
        <taxon>Eucarida</taxon>
        <taxon>Decapoda</taxon>
        <taxon>Pleocyemata</taxon>
        <taxon>Anomura</taxon>
        <taxon>Galatheoidea</taxon>
        <taxon>Porcellanidae</taxon>
        <taxon>Petrolisthes</taxon>
    </lineage>
</organism>
<name>A0AAE1FNM6_PETCI</name>
<feature type="compositionally biased region" description="Polar residues" evidence="1">
    <location>
        <begin position="1"/>
        <end position="27"/>
    </location>
</feature>
<feature type="region of interest" description="Disordered" evidence="1">
    <location>
        <begin position="1"/>
        <end position="30"/>
    </location>
</feature>
<evidence type="ECO:0000313" key="2">
    <source>
        <dbReference type="EMBL" id="KAK3876770.1"/>
    </source>
</evidence>
<dbReference type="Proteomes" id="UP001286313">
    <property type="component" value="Unassembled WGS sequence"/>
</dbReference>
<accession>A0AAE1FNM6</accession>
<reference evidence="2" key="1">
    <citation type="submission" date="2023-10" db="EMBL/GenBank/DDBJ databases">
        <title>Genome assemblies of two species of porcelain crab, Petrolisthes cinctipes and Petrolisthes manimaculis (Anomura: Porcellanidae).</title>
        <authorList>
            <person name="Angst P."/>
        </authorList>
    </citation>
    <scope>NUCLEOTIDE SEQUENCE</scope>
    <source>
        <strain evidence="2">PB745_01</strain>
        <tissue evidence="2">Gill</tissue>
    </source>
</reference>
<evidence type="ECO:0000313" key="3">
    <source>
        <dbReference type="Proteomes" id="UP001286313"/>
    </source>
</evidence>
<evidence type="ECO:0000256" key="1">
    <source>
        <dbReference type="SAM" id="MobiDB-lite"/>
    </source>
</evidence>
<dbReference type="AlphaFoldDB" id="A0AAE1FNM6"/>